<dbReference type="PaxDb" id="8355-A0A1L8ENF8"/>
<protein>
    <submittedName>
        <fullName evidence="8">Protein mono-ADP-ribosyltransferase PARP9 isoform X1</fullName>
    </submittedName>
</protein>
<dbReference type="CTD" id="108702881"/>
<dbReference type="InterPro" id="IPR052056">
    <property type="entry name" value="Mono-ARTD/PARP"/>
</dbReference>
<evidence type="ECO:0000259" key="6">
    <source>
        <dbReference type="PROSITE" id="PS51154"/>
    </source>
</evidence>
<dbReference type="PROSITE" id="PS51154">
    <property type="entry name" value="MACRO"/>
    <property type="match status" value="2"/>
</dbReference>
<dbReference type="GeneID" id="108702881"/>
<dbReference type="KEGG" id="xla:108702881"/>
<sequence length="835" mass="93273">MEHSITFPISEELYRPMQGIKETLTKLFAKKFSCQIEVKGPKYLALPGAQGSKLVYEKKMPGGFRVSTWKGDLTMQDVDAVVNAANDQLEHIGGLALALANAGGPVVEEESRRHIEKNGKVKTGSIAVTSAGNLPCSWIIHAVGPKWVDYKHSQCESELKEVITSILRHVNKDSRITSVAIPAVSSGIFGFPLTLCANILVQAIENFSSQVKCDHLQEIRLVNNDDKTVEAMRAACEKILGRSQNWSQGIAQAANNQAAAPPYLSPSLSINGLNLFLKKGNIEEQSTNIIVNSTSSSLDLHQGQISNAILNKAGPELQHEIRKYLPYPPTGSMLPTLGYRLPCQFVYHTILPFYSEWFKGDPKQILNMLILQCLTQAANIPSQGQRSISFPTLGTGALGFPIKTVAEIMIHTFLQFAYNYPTMLDVYFVIHPKDEAYYKVFQDTVQTIQKSNNIRVSAEEPRAETSSQDEKICIIIRGNSSDVQEAETFLTQNILVPESIHIQNNHIFLLGKKEHRSLSSLHFSQAEISEVLSNGKASLEIKGSQKDLASAAVQVEMMLLDAQEEHAEKLEDELFESAVQWMYEGRKQMDCFPGRDNRKIEEAYMSKSNTELSISGKQMSFDFINLTVKAAGTTYRLYRECHLARDYIPRAHKGGKTVAPLFLLDLVNPSTKEFKDRAKEFMKANLELVKMVKIQNKVLSAVYQSIKSDNKGLQVYKRVPSDFCKLIARVGFNRLYMGSGDAEYEGCICFNKQLDEVLEDPTGTKGLVCIFQAEVAPGTLSETWNMLPTPLASDVFSLYDSYMDSIKDPKKVVIFDGHRANPQYWFICKWKGSKV</sequence>
<dbReference type="SMART" id="SM00506">
    <property type="entry name" value="A1pp"/>
    <property type="match status" value="2"/>
</dbReference>
<dbReference type="Gene3D" id="3.30.720.50">
    <property type="match status" value="1"/>
</dbReference>
<dbReference type="Proteomes" id="UP000186698">
    <property type="component" value="Chromosome 9_10S"/>
</dbReference>
<dbReference type="GO" id="GO:1990404">
    <property type="term" value="F:NAD+-protein mono-ADP-ribosyltransferase activity"/>
    <property type="evidence" value="ECO:0007669"/>
    <property type="project" value="TreeGrafter"/>
</dbReference>
<feature type="domain" description="Macro" evidence="6">
    <location>
        <begin position="262"/>
        <end position="449"/>
    </location>
</feature>
<dbReference type="GO" id="GO:0005737">
    <property type="term" value="C:cytoplasm"/>
    <property type="evidence" value="ECO:0000318"/>
    <property type="project" value="GO_Central"/>
</dbReference>
<dbReference type="SUPFAM" id="SSF117839">
    <property type="entry name" value="WWE domain"/>
    <property type="match status" value="1"/>
</dbReference>
<reference evidence="8" key="1">
    <citation type="submission" date="2025-08" db="UniProtKB">
        <authorList>
            <consortium name="RefSeq"/>
        </authorList>
    </citation>
    <scope>IDENTIFICATION</scope>
    <source>
        <strain evidence="8">J_2021</strain>
        <tissue evidence="8">Erythrocytes</tissue>
    </source>
</reference>
<dbReference type="GO" id="GO:0010629">
    <property type="term" value="P:negative regulation of gene expression"/>
    <property type="evidence" value="ECO:0000318"/>
    <property type="project" value="GO_Central"/>
</dbReference>
<name>A0A1L8ENF8_XENLA</name>
<keyword evidence="2" id="KW-0328">Glycosyltransferase</keyword>
<keyword evidence="5" id="KW-0539">Nucleus</keyword>
<evidence type="ECO:0000256" key="4">
    <source>
        <dbReference type="ARBA" id="ARBA00023027"/>
    </source>
</evidence>
<dbReference type="SUPFAM" id="SSF52949">
    <property type="entry name" value="Macro domain-like"/>
    <property type="match status" value="2"/>
</dbReference>
<dbReference type="OMA" id="RYIITCR"/>
<dbReference type="GO" id="GO:0005634">
    <property type="term" value="C:nucleus"/>
    <property type="evidence" value="ECO:0000318"/>
    <property type="project" value="GO_Central"/>
</dbReference>
<dbReference type="InterPro" id="IPR043472">
    <property type="entry name" value="Macro_dom-like"/>
</dbReference>
<dbReference type="GO" id="GO:0060335">
    <property type="term" value="P:positive regulation of type II interferon-mediated signaling pathway"/>
    <property type="evidence" value="ECO:0000318"/>
    <property type="project" value="GO_Central"/>
</dbReference>
<dbReference type="AlphaFoldDB" id="A0A1L8ENF8"/>
<keyword evidence="3" id="KW-0808">Transferase</keyword>
<comment type="subcellular location">
    <subcellularLocation>
        <location evidence="1">Nucleus</location>
    </subcellularLocation>
</comment>
<dbReference type="PANTHER" id="PTHR14453:SF70">
    <property type="entry name" value="PROTEIN MONO-ADP-RIBOSYLTRANSFERASE PARP9"/>
    <property type="match status" value="1"/>
</dbReference>
<dbReference type="GO" id="GO:0003950">
    <property type="term" value="F:NAD+ poly-ADP-ribosyltransferase activity"/>
    <property type="evidence" value="ECO:0000318"/>
    <property type="project" value="GO_Central"/>
</dbReference>
<evidence type="ECO:0000256" key="2">
    <source>
        <dbReference type="ARBA" id="ARBA00022676"/>
    </source>
</evidence>
<dbReference type="Pfam" id="PF01661">
    <property type="entry name" value="Macro"/>
    <property type="match status" value="2"/>
</dbReference>
<keyword evidence="4" id="KW-0520">NAD</keyword>
<dbReference type="PANTHER" id="PTHR14453">
    <property type="entry name" value="PARP/ZINC FINGER CCCH TYPE DOMAIN CONTAINING PROTEIN"/>
    <property type="match status" value="1"/>
</dbReference>
<evidence type="ECO:0000256" key="3">
    <source>
        <dbReference type="ARBA" id="ARBA00022679"/>
    </source>
</evidence>
<dbReference type="Bgee" id="108702881">
    <property type="expression patterns" value="Expressed in spleen and 16 other cell types or tissues"/>
</dbReference>
<gene>
    <name evidence="8" type="primary">LOC108702881</name>
</gene>
<evidence type="ECO:0000256" key="5">
    <source>
        <dbReference type="ARBA" id="ARBA00023242"/>
    </source>
</evidence>
<dbReference type="CDD" id="cd02907">
    <property type="entry name" value="Macro_Af1521_BAL-like"/>
    <property type="match status" value="1"/>
</dbReference>
<proteinExistence type="predicted"/>
<dbReference type="InterPro" id="IPR037197">
    <property type="entry name" value="WWE_dom_sf"/>
</dbReference>
<feature type="domain" description="Macro" evidence="6">
    <location>
        <begin position="53"/>
        <end position="240"/>
    </location>
</feature>
<organism evidence="7 8">
    <name type="scientific">Xenopus laevis</name>
    <name type="common">African clawed frog</name>
    <dbReference type="NCBI Taxonomy" id="8355"/>
    <lineage>
        <taxon>Eukaryota</taxon>
        <taxon>Metazoa</taxon>
        <taxon>Chordata</taxon>
        <taxon>Craniata</taxon>
        <taxon>Vertebrata</taxon>
        <taxon>Euteleostomi</taxon>
        <taxon>Amphibia</taxon>
        <taxon>Batrachia</taxon>
        <taxon>Anura</taxon>
        <taxon>Pipoidea</taxon>
        <taxon>Pipidae</taxon>
        <taxon>Xenopodinae</taxon>
        <taxon>Xenopus</taxon>
        <taxon>Xenopus</taxon>
    </lineage>
</organism>
<dbReference type="InterPro" id="IPR002589">
    <property type="entry name" value="Macro_dom"/>
</dbReference>
<dbReference type="GO" id="GO:0070212">
    <property type="term" value="P:protein poly-ADP-ribosylation"/>
    <property type="evidence" value="ECO:0007669"/>
    <property type="project" value="TreeGrafter"/>
</dbReference>
<evidence type="ECO:0000313" key="7">
    <source>
        <dbReference type="Proteomes" id="UP000186698"/>
    </source>
</evidence>
<dbReference type="Gene3D" id="3.90.228.10">
    <property type="match status" value="1"/>
</dbReference>
<evidence type="ECO:0000313" key="8">
    <source>
        <dbReference type="RefSeq" id="XP_018094134.1"/>
    </source>
</evidence>
<dbReference type="GO" id="GO:0003714">
    <property type="term" value="F:transcription corepressor activity"/>
    <property type="evidence" value="ECO:0000318"/>
    <property type="project" value="GO_Central"/>
</dbReference>
<accession>A0A1L8ENF8</accession>
<dbReference type="GO" id="GO:0044389">
    <property type="term" value="F:ubiquitin-like protein ligase binding"/>
    <property type="evidence" value="ECO:0000318"/>
    <property type="project" value="GO_Central"/>
</dbReference>
<dbReference type="OrthoDB" id="6133115at2759"/>
<dbReference type="Gene3D" id="3.40.220.10">
    <property type="entry name" value="Leucine Aminopeptidase, subunit E, domain 1"/>
    <property type="match status" value="2"/>
</dbReference>
<dbReference type="STRING" id="8355.A0A1L8ENF8"/>
<keyword evidence="7" id="KW-1185">Reference proteome</keyword>
<dbReference type="RefSeq" id="XP_018094134.1">
    <property type="nucleotide sequence ID" value="XM_018238645.2"/>
</dbReference>
<evidence type="ECO:0000256" key="1">
    <source>
        <dbReference type="ARBA" id="ARBA00004123"/>
    </source>
</evidence>
<dbReference type="SUPFAM" id="SSF56399">
    <property type="entry name" value="ADP-ribosylation"/>
    <property type="match status" value="1"/>
</dbReference>